<feature type="transmembrane region" description="Helical" evidence="5">
    <location>
        <begin position="462"/>
        <end position="482"/>
    </location>
</feature>
<dbReference type="InterPro" id="IPR050598">
    <property type="entry name" value="AminoAcid_Transporter"/>
</dbReference>
<organism evidence="6 7">
    <name type="scientific">Limulus polyphemus</name>
    <name type="common">Atlantic horseshoe crab</name>
    <dbReference type="NCBI Taxonomy" id="6850"/>
    <lineage>
        <taxon>Eukaryota</taxon>
        <taxon>Metazoa</taxon>
        <taxon>Ecdysozoa</taxon>
        <taxon>Arthropoda</taxon>
        <taxon>Chelicerata</taxon>
        <taxon>Merostomata</taxon>
        <taxon>Xiphosura</taxon>
        <taxon>Limulidae</taxon>
        <taxon>Limulus</taxon>
    </lineage>
</organism>
<dbReference type="GeneID" id="106461605"/>
<evidence type="ECO:0000256" key="1">
    <source>
        <dbReference type="ARBA" id="ARBA00004141"/>
    </source>
</evidence>
<evidence type="ECO:0000256" key="4">
    <source>
        <dbReference type="ARBA" id="ARBA00023136"/>
    </source>
</evidence>
<feature type="transmembrane region" description="Helical" evidence="5">
    <location>
        <begin position="87"/>
        <end position="111"/>
    </location>
</feature>
<gene>
    <name evidence="7" type="primary">LOC106461605</name>
</gene>
<dbReference type="PANTHER" id="PTHR11785">
    <property type="entry name" value="AMINO ACID TRANSPORTER"/>
    <property type="match status" value="1"/>
</dbReference>
<sequence>MAAAGTGYLTEVSHSLNGNALSTLHSASDASFNPMVSSNNQRQTPEGSIGLKRRIGLMSGASLIVGTMIGSGIFVSPKGVLQRSGSVGMSLLVWTGCGLLSLLGALCYAELGTMITKSGAEYSYLLEAFGPIPAYLFSWVSVFVLKPSMLAIICLSFGEYVVGPLSVGCSPDPLLVKLVTILAIGIITFINCFSVQLATQIQNICTVAKLSAVAIIVVGGAVKLSQGHIQHFNKGFEGTSSSFSDIATAFYSGLWAYDGWNNLNYITEELVNPFVNLPRAIYFGIPLVTVCYVLINISYLTVMSTTEVLASEAVAMTWASRVLGVMAFLMPLTIAISTFGAGNGTDFTTGRLTFVAAREGHLVGILSYVHIRRFTPSPALITNAILAICMIIPGNIGSLIDFFSFTAWLFYGATMTALVVLRWKKKDIARPYKVPLVVPFVVMAISAYLVLAPIIQQPQIEYLYALLFIVSGLILYVPFVHYKLELRIMDKITVFLQLLLEVTPTSPITS</sequence>
<feature type="transmembrane region" description="Helical" evidence="5">
    <location>
        <begin position="55"/>
        <end position="75"/>
    </location>
</feature>
<feature type="transmembrane region" description="Helical" evidence="5">
    <location>
        <begin position="210"/>
        <end position="229"/>
    </location>
</feature>
<dbReference type="Pfam" id="PF13520">
    <property type="entry name" value="AA_permease_2"/>
    <property type="match status" value="1"/>
</dbReference>
<keyword evidence="2 5" id="KW-0812">Transmembrane</keyword>
<feature type="transmembrane region" description="Helical" evidence="5">
    <location>
        <begin position="378"/>
        <end position="396"/>
    </location>
</feature>
<dbReference type="Gene3D" id="1.20.1740.10">
    <property type="entry name" value="Amino acid/polyamine transporter I"/>
    <property type="match status" value="1"/>
</dbReference>
<comment type="subcellular location">
    <subcellularLocation>
        <location evidence="1">Membrane</location>
        <topology evidence="1">Multi-pass membrane protein</topology>
    </subcellularLocation>
</comment>
<feature type="transmembrane region" description="Helical" evidence="5">
    <location>
        <begin position="132"/>
        <end position="158"/>
    </location>
</feature>
<dbReference type="InterPro" id="IPR002293">
    <property type="entry name" value="AA/rel_permease1"/>
</dbReference>
<name>A0ABM1SL11_LIMPO</name>
<feature type="transmembrane region" description="Helical" evidence="5">
    <location>
        <begin position="178"/>
        <end position="198"/>
    </location>
</feature>
<evidence type="ECO:0000256" key="5">
    <source>
        <dbReference type="SAM" id="Phobius"/>
    </source>
</evidence>
<feature type="transmembrane region" description="Helical" evidence="5">
    <location>
        <begin position="435"/>
        <end position="456"/>
    </location>
</feature>
<keyword evidence="4 5" id="KW-0472">Membrane</keyword>
<evidence type="ECO:0000256" key="2">
    <source>
        <dbReference type="ARBA" id="ARBA00022692"/>
    </source>
</evidence>
<accession>A0ABM1SL11</accession>
<dbReference type="Proteomes" id="UP000694941">
    <property type="component" value="Unplaced"/>
</dbReference>
<evidence type="ECO:0000256" key="3">
    <source>
        <dbReference type="ARBA" id="ARBA00022989"/>
    </source>
</evidence>
<reference evidence="7" key="1">
    <citation type="submission" date="2025-08" db="UniProtKB">
        <authorList>
            <consortium name="RefSeq"/>
        </authorList>
    </citation>
    <scope>IDENTIFICATION</scope>
    <source>
        <tissue evidence="7">Muscle</tissue>
    </source>
</reference>
<dbReference type="RefSeq" id="XP_022244317.1">
    <property type="nucleotide sequence ID" value="XM_022388609.1"/>
</dbReference>
<feature type="transmembrane region" description="Helical" evidence="5">
    <location>
        <begin position="322"/>
        <end position="340"/>
    </location>
</feature>
<keyword evidence="6" id="KW-1185">Reference proteome</keyword>
<proteinExistence type="predicted"/>
<feature type="transmembrane region" description="Helical" evidence="5">
    <location>
        <begin position="352"/>
        <end position="371"/>
    </location>
</feature>
<dbReference type="PANTHER" id="PTHR11785:SF512">
    <property type="entry name" value="SOBREMESA, ISOFORM B"/>
    <property type="match status" value="1"/>
</dbReference>
<evidence type="ECO:0000313" key="6">
    <source>
        <dbReference type="Proteomes" id="UP000694941"/>
    </source>
</evidence>
<evidence type="ECO:0000313" key="7">
    <source>
        <dbReference type="RefSeq" id="XP_022244317.1"/>
    </source>
</evidence>
<dbReference type="PIRSF" id="PIRSF006060">
    <property type="entry name" value="AA_transporter"/>
    <property type="match status" value="1"/>
</dbReference>
<protein>
    <submittedName>
        <fullName evidence="7">B(0,+)-type amino acid transporter 1-like isoform X1</fullName>
    </submittedName>
</protein>
<feature type="transmembrane region" description="Helical" evidence="5">
    <location>
        <begin position="402"/>
        <end position="423"/>
    </location>
</feature>
<feature type="transmembrane region" description="Helical" evidence="5">
    <location>
        <begin position="280"/>
        <end position="302"/>
    </location>
</feature>
<keyword evidence="3 5" id="KW-1133">Transmembrane helix</keyword>